<comment type="function">
    <text evidence="2">Acts as component of the GARP complex that is involved in retrograde transport from early and late endosomes to the trans-Golgi network (TGN).</text>
</comment>
<dbReference type="GO" id="GO:0015031">
    <property type="term" value="P:protein transport"/>
    <property type="evidence" value="ECO:0007669"/>
    <property type="project" value="UniProtKB-UniRule"/>
</dbReference>
<comment type="similarity">
    <text evidence="1 2">Belongs to the VPS51 family.</text>
</comment>
<dbReference type="InParanoid" id="A0A409VTZ0"/>
<evidence type="ECO:0000313" key="5">
    <source>
        <dbReference type="Proteomes" id="UP000284706"/>
    </source>
</evidence>
<dbReference type="Pfam" id="PF08700">
    <property type="entry name" value="VPS51_Exo84_N"/>
    <property type="match status" value="1"/>
</dbReference>
<evidence type="ECO:0000256" key="1">
    <source>
        <dbReference type="ARBA" id="ARBA00006080"/>
    </source>
</evidence>
<evidence type="ECO:0000256" key="2">
    <source>
        <dbReference type="RuleBase" id="RU368010"/>
    </source>
</evidence>
<dbReference type="GO" id="GO:0048193">
    <property type="term" value="P:Golgi vesicle transport"/>
    <property type="evidence" value="ECO:0007669"/>
    <property type="project" value="TreeGrafter"/>
</dbReference>
<dbReference type="GO" id="GO:0005829">
    <property type="term" value="C:cytosol"/>
    <property type="evidence" value="ECO:0007669"/>
    <property type="project" value="GOC"/>
</dbReference>
<accession>A0A409VTZ0</accession>
<keyword evidence="5" id="KW-1185">Reference proteome</keyword>
<dbReference type="STRING" id="231916.A0A409VTZ0"/>
<dbReference type="EMBL" id="NHYE01005565">
    <property type="protein sequence ID" value="PPQ69693.1"/>
    <property type="molecule type" value="Genomic_DNA"/>
</dbReference>
<dbReference type="GO" id="GO:0007030">
    <property type="term" value="P:Golgi organization"/>
    <property type="evidence" value="ECO:0007669"/>
    <property type="project" value="UniProtKB-UniRule"/>
</dbReference>
<reference evidence="4 5" key="1">
    <citation type="journal article" date="2018" name="Evol. Lett.">
        <title>Horizontal gene cluster transfer increased hallucinogenic mushroom diversity.</title>
        <authorList>
            <person name="Reynolds H.T."/>
            <person name="Vijayakumar V."/>
            <person name="Gluck-Thaler E."/>
            <person name="Korotkin H.B."/>
            <person name="Matheny P.B."/>
            <person name="Slot J.C."/>
        </authorList>
    </citation>
    <scope>NUCLEOTIDE SEQUENCE [LARGE SCALE GENOMIC DNA]</scope>
    <source>
        <strain evidence="4 5">SRW20</strain>
    </source>
</reference>
<evidence type="ECO:0000256" key="3">
    <source>
        <dbReference type="SAM" id="MobiDB-lite"/>
    </source>
</evidence>
<evidence type="ECO:0000313" key="4">
    <source>
        <dbReference type="EMBL" id="PPQ69693.1"/>
    </source>
</evidence>
<dbReference type="PANTHER" id="PTHR15954:SF4">
    <property type="entry name" value="VACUOLAR PROTEIN SORTING-ASSOCIATED PROTEIN 51 HOMOLOG"/>
    <property type="match status" value="1"/>
</dbReference>
<name>A0A409VTZ0_9AGAR</name>
<proteinExistence type="inferred from homology"/>
<dbReference type="GO" id="GO:0006869">
    <property type="term" value="P:lipid transport"/>
    <property type="evidence" value="ECO:0007669"/>
    <property type="project" value="UniProtKB-UniRule"/>
</dbReference>
<dbReference type="GO" id="GO:0032456">
    <property type="term" value="P:endocytic recycling"/>
    <property type="evidence" value="ECO:0007669"/>
    <property type="project" value="TreeGrafter"/>
</dbReference>
<organism evidence="4 5">
    <name type="scientific">Gymnopilus dilepis</name>
    <dbReference type="NCBI Taxonomy" id="231916"/>
    <lineage>
        <taxon>Eukaryota</taxon>
        <taxon>Fungi</taxon>
        <taxon>Dikarya</taxon>
        <taxon>Basidiomycota</taxon>
        <taxon>Agaricomycotina</taxon>
        <taxon>Agaricomycetes</taxon>
        <taxon>Agaricomycetidae</taxon>
        <taxon>Agaricales</taxon>
        <taxon>Agaricineae</taxon>
        <taxon>Hymenogastraceae</taxon>
        <taxon>Gymnopilus</taxon>
    </lineage>
</organism>
<comment type="subunit">
    <text evidence="2">Component of the Golgi-associated retrograde protein (GARP) complex.</text>
</comment>
<keyword evidence="2" id="KW-0333">Golgi apparatus</keyword>
<comment type="subcellular location">
    <subcellularLocation>
        <location evidence="2">Golgi apparatus</location>
        <location evidence="2">trans-Golgi network</location>
    </subcellularLocation>
</comment>
<protein>
    <recommendedName>
        <fullName evidence="2">Vacuolar protein sorting-associated protein 51 homolog</fullName>
    </recommendedName>
</protein>
<dbReference type="GO" id="GO:1990745">
    <property type="term" value="C:EARP complex"/>
    <property type="evidence" value="ECO:0007669"/>
    <property type="project" value="TreeGrafter"/>
</dbReference>
<keyword evidence="2" id="KW-0445">Lipid transport</keyword>
<dbReference type="GO" id="GO:0042147">
    <property type="term" value="P:retrograde transport, endosome to Golgi"/>
    <property type="evidence" value="ECO:0007669"/>
    <property type="project" value="UniProtKB-UniRule"/>
</dbReference>
<sequence>MSSPSTPRVPSAPSIPRPPPSPLRSYSSSMLATPTPSNPTGSNPSSTPGSSNSTPRRSTPPPQKTRARDLLRKHYGLGVGPPPPRPGNTQDPMDLNSSAFDAKSYYEQLITTSSLPALLKRENELLTEIRQLDSERQSLVYNHHHELIAASDTISAMKTRAESLDGDLDLLRAAFDEISRLTAEVLVEHPPRKETRRDHS</sequence>
<dbReference type="AlphaFoldDB" id="A0A409VTZ0"/>
<dbReference type="Proteomes" id="UP000284706">
    <property type="component" value="Unassembled WGS sequence"/>
</dbReference>
<dbReference type="GO" id="GO:0016020">
    <property type="term" value="C:membrane"/>
    <property type="evidence" value="ECO:0007669"/>
    <property type="project" value="TreeGrafter"/>
</dbReference>
<feature type="region of interest" description="Disordered" evidence="3">
    <location>
        <begin position="1"/>
        <end position="94"/>
    </location>
</feature>
<feature type="compositionally biased region" description="Low complexity" evidence="3">
    <location>
        <begin position="23"/>
        <end position="57"/>
    </location>
</feature>
<dbReference type="OrthoDB" id="203678at2759"/>
<keyword evidence="2" id="KW-0653">Protein transport</keyword>
<keyword evidence="2" id="KW-0813">Transport</keyword>
<dbReference type="InterPro" id="IPR014812">
    <property type="entry name" value="Vps51"/>
</dbReference>
<comment type="caution">
    <text evidence="4">The sequence shown here is derived from an EMBL/GenBank/DDBJ whole genome shotgun (WGS) entry which is preliminary data.</text>
</comment>
<dbReference type="GO" id="GO:0000938">
    <property type="term" value="C:GARP complex"/>
    <property type="evidence" value="ECO:0007669"/>
    <property type="project" value="UniProtKB-UniRule"/>
</dbReference>
<gene>
    <name evidence="4" type="ORF">CVT26_001652</name>
</gene>
<feature type="compositionally biased region" description="Pro residues" evidence="3">
    <location>
        <begin position="13"/>
        <end position="22"/>
    </location>
</feature>
<dbReference type="PANTHER" id="PTHR15954">
    <property type="entry name" value="VACUOLAR PROTEIN SORTING-ASSOCIATED PROTEIN 51 HOMOLOG"/>
    <property type="match status" value="1"/>
</dbReference>